<dbReference type="InterPro" id="IPR007118">
    <property type="entry name" value="Expan_Lol_pI"/>
</dbReference>
<dbReference type="SUPFAM" id="SSF50685">
    <property type="entry name" value="Barwin-like endoglucanases"/>
    <property type="match status" value="1"/>
</dbReference>
<accession>A0A9Q1JPD1</accession>
<evidence type="ECO:0000259" key="3">
    <source>
        <dbReference type="PROSITE" id="PS50842"/>
    </source>
</evidence>
<dbReference type="PANTHER" id="PTHR31692">
    <property type="entry name" value="EXPANSIN-B3"/>
    <property type="match status" value="1"/>
</dbReference>
<proteinExistence type="inferred from homology"/>
<protein>
    <recommendedName>
        <fullName evidence="7">Expansin-like A2</fullName>
    </recommendedName>
</protein>
<dbReference type="PRINTS" id="PR01225">
    <property type="entry name" value="EXPANSNFAMLY"/>
</dbReference>
<dbReference type="Gene3D" id="2.40.40.10">
    <property type="entry name" value="RlpA-like domain"/>
    <property type="match status" value="1"/>
</dbReference>
<evidence type="ECO:0000256" key="2">
    <source>
        <dbReference type="SAM" id="SignalP"/>
    </source>
</evidence>
<dbReference type="SUPFAM" id="SSF49590">
    <property type="entry name" value="PHL pollen allergen"/>
    <property type="match status" value="1"/>
</dbReference>
<reference evidence="5" key="1">
    <citation type="submission" date="2022-04" db="EMBL/GenBank/DDBJ databases">
        <title>Carnegiea gigantea Genome sequencing and assembly v2.</title>
        <authorList>
            <person name="Copetti D."/>
            <person name="Sanderson M.J."/>
            <person name="Burquez A."/>
            <person name="Wojciechowski M.F."/>
        </authorList>
    </citation>
    <scope>NUCLEOTIDE SEQUENCE</scope>
    <source>
        <strain evidence="5">SGP5-SGP5p</strain>
        <tissue evidence="5">Aerial part</tissue>
    </source>
</reference>
<comment type="similarity">
    <text evidence="1">Belongs to the expansin family.</text>
</comment>
<dbReference type="GO" id="GO:0009505">
    <property type="term" value="C:plant-type cell wall"/>
    <property type="evidence" value="ECO:0007669"/>
    <property type="project" value="TreeGrafter"/>
</dbReference>
<dbReference type="GO" id="GO:0009653">
    <property type="term" value="P:anatomical structure morphogenesis"/>
    <property type="evidence" value="ECO:0007669"/>
    <property type="project" value="UniProtKB-ARBA"/>
</dbReference>
<feature type="chain" id="PRO_5040449130" description="Expansin-like A2" evidence="2">
    <location>
        <begin position="19"/>
        <end position="260"/>
    </location>
</feature>
<feature type="domain" description="Expansin-like CBD" evidence="4">
    <location>
        <begin position="159"/>
        <end position="241"/>
    </location>
</feature>
<dbReference type="PROSITE" id="PS50843">
    <property type="entry name" value="EXPANSIN_CBD"/>
    <property type="match status" value="1"/>
</dbReference>
<feature type="signal peptide" evidence="2">
    <location>
        <begin position="1"/>
        <end position="18"/>
    </location>
</feature>
<dbReference type="GO" id="GO:0009506">
    <property type="term" value="C:plasmodesma"/>
    <property type="evidence" value="ECO:0007669"/>
    <property type="project" value="TreeGrafter"/>
</dbReference>
<evidence type="ECO:0008006" key="7">
    <source>
        <dbReference type="Google" id="ProtNLM"/>
    </source>
</evidence>
<evidence type="ECO:0000259" key="4">
    <source>
        <dbReference type="PROSITE" id="PS50843"/>
    </source>
</evidence>
<evidence type="ECO:0000313" key="5">
    <source>
        <dbReference type="EMBL" id="KAJ8428540.1"/>
    </source>
</evidence>
<dbReference type="InterPro" id="IPR009009">
    <property type="entry name" value="RlpA-like_DPBB"/>
</dbReference>
<evidence type="ECO:0000256" key="1">
    <source>
        <dbReference type="RuleBase" id="RU003460"/>
    </source>
</evidence>
<dbReference type="OrthoDB" id="623266at2759"/>
<dbReference type="InterPro" id="IPR036749">
    <property type="entry name" value="Expansin_CBD_sf"/>
</dbReference>
<dbReference type="InterPro" id="IPR036908">
    <property type="entry name" value="RlpA-like_sf"/>
</dbReference>
<dbReference type="Pfam" id="PF03330">
    <property type="entry name" value="DPBB_1"/>
    <property type="match status" value="1"/>
</dbReference>
<organism evidence="5 6">
    <name type="scientific">Carnegiea gigantea</name>
    <dbReference type="NCBI Taxonomy" id="171969"/>
    <lineage>
        <taxon>Eukaryota</taxon>
        <taxon>Viridiplantae</taxon>
        <taxon>Streptophyta</taxon>
        <taxon>Embryophyta</taxon>
        <taxon>Tracheophyta</taxon>
        <taxon>Spermatophyta</taxon>
        <taxon>Magnoliopsida</taxon>
        <taxon>eudicotyledons</taxon>
        <taxon>Gunneridae</taxon>
        <taxon>Pentapetalae</taxon>
        <taxon>Caryophyllales</taxon>
        <taxon>Cactineae</taxon>
        <taxon>Cactaceae</taxon>
        <taxon>Cactoideae</taxon>
        <taxon>Echinocereeae</taxon>
        <taxon>Carnegiea</taxon>
    </lineage>
</organism>
<keyword evidence="2" id="KW-0732">Signal</keyword>
<name>A0A9Q1JPD1_9CARY</name>
<dbReference type="AlphaFoldDB" id="A0A9Q1JPD1"/>
<dbReference type="PROSITE" id="PS50842">
    <property type="entry name" value="EXPANSIN_EG45"/>
    <property type="match status" value="1"/>
</dbReference>
<dbReference type="InterPro" id="IPR007117">
    <property type="entry name" value="Expansin_CBD"/>
</dbReference>
<comment type="caution">
    <text evidence="5">The sequence shown here is derived from an EMBL/GenBank/DDBJ whole genome shotgun (WGS) entry which is preliminary data.</text>
</comment>
<dbReference type="GO" id="GO:0005576">
    <property type="term" value="C:extracellular region"/>
    <property type="evidence" value="ECO:0007669"/>
    <property type="project" value="InterPro"/>
</dbReference>
<dbReference type="Gene3D" id="2.60.40.760">
    <property type="entry name" value="Expansin, cellulose-binding-like domain"/>
    <property type="match status" value="1"/>
</dbReference>
<dbReference type="EMBL" id="JAKOGI010000997">
    <property type="protein sequence ID" value="KAJ8428540.1"/>
    <property type="molecule type" value="Genomic_DNA"/>
</dbReference>
<dbReference type="PANTHER" id="PTHR31692:SF4">
    <property type="entry name" value="EXPANSIN-LIKE A1-RELATED"/>
    <property type="match status" value="1"/>
</dbReference>
<keyword evidence="6" id="KW-1185">Reference proteome</keyword>
<dbReference type="InterPro" id="IPR007112">
    <property type="entry name" value="Expansin/allergen_DPBB_dom"/>
</dbReference>
<dbReference type="Pfam" id="PF01357">
    <property type="entry name" value="Expansin_C"/>
    <property type="match status" value="1"/>
</dbReference>
<gene>
    <name evidence="5" type="ORF">Cgig2_003788</name>
</gene>
<sequence length="260" mass="28287">MALFQLCFMFLLFTSAAATCNQCVLSKAAFFASSSGLSSGACGYGSLALNMYAGHLAAALPSIYRAGAGCGACYQIRCKNSALCGTTGTTVVVTDLHTDKTNTTSFVLSSRAFRAMALPGKDKQLLSLGIVDVEYKRVPCVYKGQNLALRVEEYSKFPYYLAVKILYQGGQTDILTVDVAQVGQGNWKPMKRNYGVVWDSNQIPTGPLQFRFAINSGFDARYFNTYQVLPKNWVPGVIYNSTVQINDIALDGCTPCKPWT</sequence>
<evidence type="ECO:0000313" key="6">
    <source>
        <dbReference type="Proteomes" id="UP001153076"/>
    </source>
</evidence>
<dbReference type="Proteomes" id="UP001153076">
    <property type="component" value="Unassembled WGS sequence"/>
</dbReference>
<feature type="domain" description="Expansin-like EG45" evidence="3">
    <location>
        <begin position="39"/>
        <end position="145"/>
    </location>
</feature>